<sequence>MAIYALSADRPALPPEGRFWIAPDAHVIGRVTLGDEVGVWFGAVLRGDNEPIVVGDRSNIQEGAVVHVDAGFPVTIGSGCTIGHRAIVHGCTIGDNCLIGMGATILNGAVLGRNCLVGANALVTEGKTFEDNSLIVGSPARAIRLLDAQAVARLEASAACYVRNWRHFACTLTRLHPES</sequence>
<dbReference type="InterPro" id="IPR047324">
    <property type="entry name" value="LbH_gamma_CA-like"/>
</dbReference>
<dbReference type="OrthoDB" id="9803036at2"/>
<accession>A0A1Q9B0F6</accession>
<dbReference type="Pfam" id="PF00132">
    <property type="entry name" value="Hexapep"/>
    <property type="match status" value="1"/>
</dbReference>
<dbReference type="PANTHER" id="PTHR13061:SF29">
    <property type="entry name" value="GAMMA CARBONIC ANHYDRASE-LIKE 1, MITOCHONDRIAL-RELATED"/>
    <property type="match status" value="1"/>
</dbReference>
<protein>
    <submittedName>
        <fullName evidence="1">Gamma carbonic anhydrase family protein</fullName>
    </submittedName>
</protein>
<evidence type="ECO:0000313" key="2">
    <source>
        <dbReference type="Proteomes" id="UP000186364"/>
    </source>
</evidence>
<dbReference type="InterPro" id="IPR050484">
    <property type="entry name" value="Transf_Hexapept/Carb_Anhydrase"/>
</dbReference>
<comment type="caution">
    <text evidence="1">The sequence shown here is derived from an EMBL/GenBank/DDBJ whole genome shotgun (WGS) entry which is preliminary data.</text>
</comment>
<dbReference type="AlphaFoldDB" id="A0A1Q9B0F6"/>
<dbReference type="Gene3D" id="2.160.10.10">
    <property type="entry name" value="Hexapeptide repeat proteins"/>
    <property type="match status" value="1"/>
</dbReference>
<dbReference type="CDD" id="cd04645">
    <property type="entry name" value="LbH_gamma_CA_like"/>
    <property type="match status" value="1"/>
</dbReference>
<dbReference type="EMBL" id="MKIP01000032">
    <property type="protein sequence ID" value="OLP61469.1"/>
    <property type="molecule type" value="Genomic_DNA"/>
</dbReference>
<gene>
    <name evidence="1" type="ORF">BJF93_00605</name>
</gene>
<dbReference type="InterPro" id="IPR011004">
    <property type="entry name" value="Trimer_LpxA-like_sf"/>
</dbReference>
<keyword evidence="2" id="KW-1185">Reference proteome</keyword>
<name>A0A1Q9B0F6_9HYPH</name>
<proteinExistence type="predicted"/>
<organism evidence="1 2">
    <name type="scientific">Xaviernesmea oryzae</name>
    <dbReference type="NCBI Taxonomy" id="464029"/>
    <lineage>
        <taxon>Bacteria</taxon>
        <taxon>Pseudomonadati</taxon>
        <taxon>Pseudomonadota</taxon>
        <taxon>Alphaproteobacteria</taxon>
        <taxon>Hyphomicrobiales</taxon>
        <taxon>Rhizobiaceae</taxon>
        <taxon>Rhizobium/Agrobacterium group</taxon>
        <taxon>Xaviernesmea</taxon>
    </lineage>
</organism>
<dbReference type="Proteomes" id="UP000186364">
    <property type="component" value="Unassembled WGS sequence"/>
</dbReference>
<dbReference type="InterPro" id="IPR001451">
    <property type="entry name" value="Hexapep"/>
</dbReference>
<dbReference type="SUPFAM" id="SSF51161">
    <property type="entry name" value="Trimeric LpxA-like enzymes"/>
    <property type="match status" value="1"/>
</dbReference>
<evidence type="ECO:0000313" key="1">
    <source>
        <dbReference type="EMBL" id="OLP61469.1"/>
    </source>
</evidence>
<reference evidence="1 2" key="1">
    <citation type="submission" date="2016-09" db="EMBL/GenBank/DDBJ databases">
        <title>Rhizobium sp. nov., a novel species isolated from the rice rhizosphere.</title>
        <authorList>
            <person name="Zhao J."/>
            <person name="Zhang X."/>
        </authorList>
    </citation>
    <scope>NUCLEOTIDE SEQUENCE [LARGE SCALE GENOMIC DNA]</scope>
    <source>
        <strain evidence="1 2">1.7048</strain>
    </source>
</reference>
<dbReference type="RefSeq" id="WP_075626502.1">
    <property type="nucleotide sequence ID" value="NZ_FOAM01000011.1"/>
</dbReference>
<dbReference type="PANTHER" id="PTHR13061">
    <property type="entry name" value="DYNACTIN SUBUNIT P25"/>
    <property type="match status" value="1"/>
</dbReference>